<dbReference type="STRING" id="449659.IV66_GL000311"/>
<dbReference type="GO" id="GO:0003700">
    <property type="term" value="F:DNA-binding transcription factor activity"/>
    <property type="evidence" value="ECO:0007669"/>
    <property type="project" value="InterPro"/>
</dbReference>
<dbReference type="GO" id="GO:0003677">
    <property type="term" value="F:DNA binding"/>
    <property type="evidence" value="ECO:0007669"/>
    <property type="project" value="UniProtKB-KW"/>
</dbReference>
<dbReference type="PATRIC" id="fig|449659.4.peg.310"/>
<dbReference type="InterPro" id="IPR011711">
    <property type="entry name" value="GntR_C"/>
</dbReference>
<keyword evidence="1" id="KW-0805">Transcription regulation</keyword>
<dbReference type="AlphaFoldDB" id="A0A0R2LGU9"/>
<dbReference type="SUPFAM" id="SSF46785">
    <property type="entry name" value="Winged helix' DNA-binding domain"/>
    <property type="match status" value="1"/>
</dbReference>
<keyword evidence="3" id="KW-0804">Transcription</keyword>
<evidence type="ECO:0000256" key="1">
    <source>
        <dbReference type="ARBA" id="ARBA00023015"/>
    </source>
</evidence>
<dbReference type="SUPFAM" id="SSF48008">
    <property type="entry name" value="GntR ligand-binding domain-like"/>
    <property type="match status" value="1"/>
</dbReference>
<dbReference type="SMART" id="SM00345">
    <property type="entry name" value="HTH_GNTR"/>
    <property type="match status" value="1"/>
</dbReference>
<dbReference type="Proteomes" id="UP000051886">
    <property type="component" value="Unassembled WGS sequence"/>
</dbReference>
<dbReference type="Gene3D" id="1.10.10.10">
    <property type="entry name" value="Winged helix-like DNA-binding domain superfamily/Winged helix DNA-binding domain"/>
    <property type="match status" value="1"/>
</dbReference>
<dbReference type="SMART" id="SM00895">
    <property type="entry name" value="FCD"/>
    <property type="match status" value="1"/>
</dbReference>
<dbReference type="RefSeq" id="WP_017867643.1">
    <property type="nucleotide sequence ID" value="NZ_BJYB01000004.1"/>
</dbReference>
<dbReference type="OrthoDB" id="574518at2"/>
<organism evidence="5 6">
    <name type="scientific">Ligilactobacillus pobuzihii</name>
    <dbReference type="NCBI Taxonomy" id="449659"/>
    <lineage>
        <taxon>Bacteria</taxon>
        <taxon>Bacillati</taxon>
        <taxon>Bacillota</taxon>
        <taxon>Bacilli</taxon>
        <taxon>Lactobacillales</taxon>
        <taxon>Lactobacillaceae</taxon>
        <taxon>Ligilactobacillus</taxon>
    </lineage>
</organism>
<dbReference type="InterPro" id="IPR036390">
    <property type="entry name" value="WH_DNA-bd_sf"/>
</dbReference>
<dbReference type="Pfam" id="PF00392">
    <property type="entry name" value="GntR"/>
    <property type="match status" value="1"/>
</dbReference>
<dbReference type="PANTHER" id="PTHR43537">
    <property type="entry name" value="TRANSCRIPTIONAL REGULATOR, GNTR FAMILY"/>
    <property type="match status" value="1"/>
</dbReference>
<keyword evidence="6" id="KW-1185">Reference proteome</keyword>
<evidence type="ECO:0000313" key="5">
    <source>
        <dbReference type="EMBL" id="KRN98023.1"/>
    </source>
</evidence>
<accession>A0A0R2LGU9</accession>
<dbReference type="PANTHER" id="PTHR43537:SF24">
    <property type="entry name" value="GLUCONATE OPERON TRANSCRIPTIONAL REPRESSOR"/>
    <property type="match status" value="1"/>
</dbReference>
<dbReference type="CDD" id="cd07377">
    <property type="entry name" value="WHTH_GntR"/>
    <property type="match status" value="1"/>
</dbReference>
<dbReference type="InterPro" id="IPR036388">
    <property type="entry name" value="WH-like_DNA-bd_sf"/>
</dbReference>
<dbReference type="InterPro" id="IPR008920">
    <property type="entry name" value="TF_FadR/GntR_C"/>
</dbReference>
<dbReference type="PROSITE" id="PS50949">
    <property type="entry name" value="HTH_GNTR"/>
    <property type="match status" value="1"/>
</dbReference>
<evidence type="ECO:0000256" key="3">
    <source>
        <dbReference type="ARBA" id="ARBA00023163"/>
    </source>
</evidence>
<dbReference type="EMBL" id="JQCN01000052">
    <property type="protein sequence ID" value="KRN98023.1"/>
    <property type="molecule type" value="Genomic_DNA"/>
</dbReference>
<dbReference type="Pfam" id="PF07729">
    <property type="entry name" value="FCD"/>
    <property type="match status" value="1"/>
</dbReference>
<keyword evidence="2" id="KW-0238">DNA-binding</keyword>
<dbReference type="Gene3D" id="1.20.120.530">
    <property type="entry name" value="GntR ligand-binding domain-like"/>
    <property type="match status" value="1"/>
</dbReference>
<dbReference type="InterPro" id="IPR000524">
    <property type="entry name" value="Tscrpt_reg_HTH_GntR"/>
</dbReference>
<name>A0A0R2LGU9_9LACO</name>
<evidence type="ECO:0000259" key="4">
    <source>
        <dbReference type="PROSITE" id="PS50949"/>
    </source>
</evidence>
<sequence>MNKKEEPSYVSAYELLRNQILNGEIKPETKLTETMLAKKLNLSRTPIRSAMTQLKNEGFIKNKHVHVPSEKEIRDVFQVRVILEGYAAKYCANVISEEALQHLEQCVATAQKGSKDEILQANYEFHQVLVEETHNQEVIKIIDQMQTMIFLMRQTVTLHRRVHLIDEHENILNAIKDNNGPLAERLLQEHLNKDLEFTMNRLKK</sequence>
<proteinExistence type="predicted"/>
<evidence type="ECO:0000256" key="2">
    <source>
        <dbReference type="ARBA" id="ARBA00023125"/>
    </source>
</evidence>
<gene>
    <name evidence="5" type="ORF">IV66_GL000311</name>
</gene>
<reference evidence="5 6" key="1">
    <citation type="journal article" date="2015" name="Genome Announc.">
        <title>Expanding the biotechnology potential of lactobacilli through comparative genomics of 213 strains and associated genera.</title>
        <authorList>
            <person name="Sun Z."/>
            <person name="Harris H.M."/>
            <person name="McCann A."/>
            <person name="Guo C."/>
            <person name="Argimon S."/>
            <person name="Zhang W."/>
            <person name="Yang X."/>
            <person name="Jeffery I.B."/>
            <person name="Cooney J.C."/>
            <person name="Kagawa T.F."/>
            <person name="Liu W."/>
            <person name="Song Y."/>
            <person name="Salvetti E."/>
            <person name="Wrobel A."/>
            <person name="Rasinkangas P."/>
            <person name="Parkhill J."/>
            <person name="Rea M.C."/>
            <person name="O'Sullivan O."/>
            <person name="Ritari J."/>
            <person name="Douillard F.P."/>
            <person name="Paul Ross R."/>
            <person name="Yang R."/>
            <person name="Briner A.E."/>
            <person name="Felis G.E."/>
            <person name="de Vos W.M."/>
            <person name="Barrangou R."/>
            <person name="Klaenhammer T.R."/>
            <person name="Caufield P.W."/>
            <person name="Cui Y."/>
            <person name="Zhang H."/>
            <person name="O'Toole P.W."/>
        </authorList>
    </citation>
    <scope>NUCLEOTIDE SEQUENCE [LARGE SCALE GENOMIC DNA]</scope>
    <source>
        <strain evidence="5 6">NBRC 103219</strain>
    </source>
</reference>
<evidence type="ECO:0000313" key="6">
    <source>
        <dbReference type="Proteomes" id="UP000051886"/>
    </source>
</evidence>
<feature type="domain" description="HTH gntR-type" evidence="4">
    <location>
        <begin position="6"/>
        <end position="76"/>
    </location>
</feature>
<protein>
    <submittedName>
        <fullName evidence="5">GntR family transcriptional regulator</fullName>
    </submittedName>
</protein>
<comment type="caution">
    <text evidence="5">The sequence shown here is derived from an EMBL/GenBank/DDBJ whole genome shotgun (WGS) entry which is preliminary data.</text>
</comment>